<evidence type="ECO:0000259" key="1">
    <source>
        <dbReference type="Pfam" id="PF18961"/>
    </source>
</evidence>
<dbReference type="AlphaFoldDB" id="A0A174TGD5"/>
<dbReference type="GO" id="GO:0005975">
    <property type="term" value="P:carbohydrate metabolic process"/>
    <property type="evidence" value="ECO:0007669"/>
    <property type="project" value="InterPro"/>
</dbReference>
<reference evidence="4 5" key="1">
    <citation type="submission" date="2015-09" db="EMBL/GenBank/DDBJ databases">
        <authorList>
            <consortium name="Pathogen Informatics"/>
        </authorList>
    </citation>
    <scope>NUCLEOTIDE SEQUENCE [LARGE SCALE GENOMIC DNA]</scope>
    <source>
        <strain evidence="4 5">2789STDY5834880</strain>
    </source>
</reference>
<protein>
    <submittedName>
        <fullName evidence="4">Alpha-L-fucosidase</fullName>
        <ecNumber evidence="4">3.2.1.51</ecNumber>
    </submittedName>
</protein>
<organism evidence="4 5">
    <name type="scientific">Bacteroides caccae</name>
    <dbReference type="NCBI Taxonomy" id="47678"/>
    <lineage>
        <taxon>Bacteria</taxon>
        <taxon>Pseudomonadati</taxon>
        <taxon>Bacteroidota</taxon>
        <taxon>Bacteroidia</taxon>
        <taxon>Bacteroidales</taxon>
        <taxon>Bacteroidaceae</taxon>
        <taxon>Bacteroides</taxon>
    </lineage>
</organism>
<dbReference type="PANTHER" id="PTHR31084">
    <property type="entry name" value="ALPHA-L-FUCOSIDASE 2"/>
    <property type="match status" value="1"/>
</dbReference>
<dbReference type="InterPro" id="IPR008928">
    <property type="entry name" value="6-hairpin_glycosidase_sf"/>
</dbReference>
<dbReference type="EC" id="3.2.1.51" evidence="4"/>
<evidence type="ECO:0000313" key="4">
    <source>
        <dbReference type="EMBL" id="CUQ07531.1"/>
    </source>
</evidence>
<gene>
    <name evidence="4" type="ORF">ERS852494_03880</name>
</gene>
<dbReference type="Pfam" id="PF18961">
    <property type="entry name" value="DUF5703_N"/>
    <property type="match status" value="1"/>
</dbReference>
<evidence type="ECO:0000259" key="3">
    <source>
        <dbReference type="Pfam" id="PF22124"/>
    </source>
</evidence>
<dbReference type="InterPro" id="IPR049053">
    <property type="entry name" value="AFCA-like_C"/>
</dbReference>
<feature type="domain" description="Alpha fucosidase A-like C-terminal" evidence="2">
    <location>
        <begin position="709"/>
        <end position="805"/>
    </location>
</feature>
<dbReference type="Pfam" id="PF21307">
    <property type="entry name" value="Glyco_hydro_95_C"/>
    <property type="match status" value="1"/>
</dbReference>
<dbReference type="Gene3D" id="2.60.40.1180">
    <property type="entry name" value="Golgi alpha-mannosidase II"/>
    <property type="match status" value="1"/>
</dbReference>
<dbReference type="Proteomes" id="UP000095657">
    <property type="component" value="Unassembled WGS sequence"/>
</dbReference>
<evidence type="ECO:0000313" key="5">
    <source>
        <dbReference type="Proteomes" id="UP000095657"/>
    </source>
</evidence>
<keyword evidence="4" id="KW-0378">Hydrolase</keyword>
<dbReference type="InterPro" id="IPR013780">
    <property type="entry name" value="Glyco_hydro_b"/>
</dbReference>
<dbReference type="InterPro" id="IPR043757">
    <property type="entry name" value="DUF5703_N"/>
</dbReference>
<dbReference type="EMBL" id="CZAI01000011">
    <property type="protein sequence ID" value="CUQ07531.1"/>
    <property type="molecule type" value="Genomic_DNA"/>
</dbReference>
<dbReference type="PANTHER" id="PTHR31084:SF0">
    <property type="entry name" value="ALPHA-L-FUCOSIDASE 2"/>
    <property type="match status" value="1"/>
</dbReference>
<proteinExistence type="predicted"/>
<dbReference type="RefSeq" id="WP_055173558.1">
    <property type="nucleotide sequence ID" value="NZ_CZAI01000011.1"/>
</dbReference>
<dbReference type="Pfam" id="PF22124">
    <property type="entry name" value="Glyco_hydro_95_cat"/>
    <property type="match status" value="1"/>
</dbReference>
<sequence>MKNIVSALIVLFCNVCVIQASSLFKIDDNYLSQHDIVYLEPEFDSFNGFPLGNGDLGGMLWFTNEGITLQINKIDLYDKPANGRMTLRSAGRLNVNLGVPCYSYMHLADFEARLSLQNADLKIKSSTPFADTEITSWVDANSNVWVIDCQADYKKTLPSGAVNRISLERWGSCDFGGWYGSRDRDVANGLGTAKVNRQENDIILEEKFEGGLHFTIACRVLETPTEILRVSDRESSMITPLSSKQKYKILISVVSSNDSDNPTQEAISLLDKAEVKTLTALRKEHLSWWTHFWSKSFVHLADNYLENIYYIRRYLMGSSSRGKYPVPFNGGLWTTNYDHRQWATPHHWNTQESYWGLAVQNDCDLLRPYIETYVNMIPQGKALARKKGTKDGLLITEAHDFSGNMVSANWGNMTTNYTPASQISKIMWEYYAYTQDRDYLRNTIYPFMKEAAEFYLNFLQWDDVRKEFYIYPAQPYEHEWSSKLKNTITDRYMIESLFKNCIKAAQDLNMDKSKIKQWKHVISHLWAPPILDVPEKGKVFGLAFTENNEVYPDAKTNIQDYHFDAHTTAVFPAGVLGLDHKGTDYFEIARNIALHHPKNRNAITPGAIVSARLGLGDKVLERLQCSVNYLQHFNQGLFYNLDHWHYFSRYVDQIPNAELYAQRDYMYDSRLTYNRPEAGKSGFRTKPFVQCGMETMGILGTAINEMLLQSHEGKIRVFPAIPSKFASAFTLRAEGAFIVSSVIDSLGNIPFVEIKSLAGKECRIQNPWDDDLVQVVTQNNRNVNIEVNKDNVISFKTTIGESYIVRKKGIDVNHVSKTYHAVPNMFPKKYGEAMLGKECTFIDREH</sequence>
<dbReference type="InterPro" id="IPR054363">
    <property type="entry name" value="GH95_cat"/>
</dbReference>
<feature type="domain" description="Glycosyl hydrolase family 95 catalytic" evidence="3">
    <location>
        <begin position="301"/>
        <end position="528"/>
    </location>
</feature>
<evidence type="ECO:0000259" key="2">
    <source>
        <dbReference type="Pfam" id="PF21307"/>
    </source>
</evidence>
<accession>A0A174TGD5</accession>
<dbReference type="Gene3D" id="1.50.10.10">
    <property type="match status" value="1"/>
</dbReference>
<keyword evidence="4" id="KW-0326">Glycosidase</keyword>
<feature type="domain" description="DUF5703" evidence="1">
    <location>
        <begin position="45"/>
        <end position="154"/>
    </location>
</feature>
<dbReference type="Gene3D" id="2.70.98.50">
    <property type="entry name" value="putative glycoside hydrolase family protein from bacillus halodurans"/>
    <property type="match status" value="1"/>
</dbReference>
<dbReference type="SUPFAM" id="SSF48208">
    <property type="entry name" value="Six-hairpin glycosidases"/>
    <property type="match status" value="1"/>
</dbReference>
<dbReference type="InterPro" id="IPR012341">
    <property type="entry name" value="6hp_glycosidase-like_sf"/>
</dbReference>
<name>A0A174TGD5_9BACE</name>
<dbReference type="GO" id="GO:0004560">
    <property type="term" value="F:alpha-L-fucosidase activity"/>
    <property type="evidence" value="ECO:0007669"/>
    <property type="project" value="UniProtKB-EC"/>
</dbReference>
<dbReference type="STRING" id="47678.ERS852494_03880"/>